<reference evidence="2" key="1">
    <citation type="journal article" date="2023" name="Mol. Biol. Evol.">
        <title>Third-Generation Sequencing Reveals the Adaptive Role of the Epigenome in Three Deep-Sea Polychaetes.</title>
        <authorList>
            <person name="Perez M."/>
            <person name="Aroh O."/>
            <person name="Sun Y."/>
            <person name="Lan Y."/>
            <person name="Juniper S.K."/>
            <person name="Young C.R."/>
            <person name="Angers B."/>
            <person name="Qian P.Y."/>
        </authorList>
    </citation>
    <scope>NUCLEOTIDE SEQUENCE</scope>
    <source>
        <strain evidence="2">R07B-5</strain>
    </source>
</reference>
<keyword evidence="3" id="KW-1185">Reference proteome</keyword>
<keyword evidence="1" id="KW-0472">Membrane</keyword>
<organism evidence="2 3">
    <name type="scientific">Ridgeia piscesae</name>
    <name type="common">Tubeworm</name>
    <dbReference type="NCBI Taxonomy" id="27915"/>
    <lineage>
        <taxon>Eukaryota</taxon>
        <taxon>Metazoa</taxon>
        <taxon>Spiralia</taxon>
        <taxon>Lophotrochozoa</taxon>
        <taxon>Annelida</taxon>
        <taxon>Polychaeta</taxon>
        <taxon>Sedentaria</taxon>
        <taxon>Canalipalpata</taxon>
        <taxon>Sabellida</taxon>
        <taxon>Siboglinidae</taxon>
        <taxon>Ridgeia</taxon>
    </lineage>
</organism>
<dbReference type="AlphaFoldDB" id="A0AAD9KR27"/>
<feature type="transmembrane region" description="Helical" evidence="1">
    <location>
        <begin position="53"/>
        <end position="76"/>
    </location>
</feature>
<dbReference type="Proteomes" id="UP001209878">
    <property type="component" value="Unassembled WGS sequence"/>
</dbReference>
<gene>
    <name evidence="2" type="ORF">NP493_705g03036</name>
</gene>
<keyword evidence="1" id="KW-1133">Transmembrane helix</keyword>
<evidence type="ECO:0000313" key="3">
    <source>
        <dbReference type="Proteomes" id="UP001209878"/>
    </source>
</evidence>
<name>A0AAD9KR27_RIDPI</name>
<proteinExistence type="predicted"/>
<comment type="caution">
    <text evidence="2">The sequence shown here is derived from an EMBL/GenBank/DDBJ whole genome shotgun (WGS) entry which is preliminary data.</text>
</comment>
<sequence length="82" mass="8785">MSFAASIVVFLASTTLYLAILPAVTQVGAKAASNETDSFSDRIMALDDEYIAMIGMGVLILLLMIVITVLICTVGTRRRTKS</sequence>
<dbReference type="EMBL" id="JAODUO010000705">
    <property type="protein sequence ID" value="KAK2175820.1"/>
    <property type="molecule type" value="Genomic_DNA"/>
</dbReference>
<accession>A0AAD9KR27</accession>
<evidence type="ECO:0000313" key="2">
    <source>
        <dbReference type="EMBL" id="KAK2175820.1"/>
    </source>
</evidence>
<evidence type="ECO:0000256" key="1">
    <source>
        <dbReference type="SAM" id="Phobius"/>
    </source>
</evidence>
<keyword evidence="1" id="KW-0812">Transmembrane</keyword>
<protein>
    <submittedName>
        <fullName evidence="2">Uncharacterized protein</fullName>
    </submittedName>
</protein>